<feature type="transmembrane region" description="Helical" evidence="1">
    <location>
        <begin position="305"/>
        <end position="325"/>
    </location>
</feature>
<keyword evidence="1" id="KW-0472">Membrane</keyword>
<dbReference type="STRING" id="381665.SAMN05216554_4585"/>
<feature type="transmembrane region" description="Helical" evidence="1">
    <location>
        <begin position="337"/>
        <end position="355"/>
    </location>
</feature>
<keyword evidence="3" id="KW-1185">Reference proteome</keyword>
<dbReference type="Proteomes" id="UP000198891">
    <property type="component" value="Unassembled WGS sequence"/>
</dbReference>
<feature type="transmembrane region" description="Helical" evidence="1">
    <location>
        <begin position="191"/>
        <end position="209"/>
    </location>
</feature>
<feature type="transmembrane region" description="Helical" evidence="1">
    <location>
        <begin position="367"/>
        <end position="400"/>
    </location>
</feature>
<protein>
    <submittedName>
        <fullName evidence="2">Uncharacterized protein</fullName>
    </submittedName>
</protein>
<feature type="transmembrane region" description="Helical" evidence="1">
    <location>
        <begin position="98"/>
        <end position="120"/>
    </location>
</feature>
<keyword evidence="1" id="KW-0812">Transmembrane</keyword>
<evidence type="ECO:0000313" key="2">
    <source>
        <dbReference type="EMBL" id="SDZ55276.1"/>
    </source>
</evidence>
<feature type="transmembrane region" description="Helical" evidence="1">
    <location>
        <begin position="238"/>
        <end position="258"/>
    </location>
</feature>
<feature type="transmembrane region" description="Helical" evidence="1">
    <location>
        <begin position="140"/>
        <end position="161"/>
    </location>
</feature>
<accession>A0A1H3TYH2</accession>
<feature type="transmembrane region" description="Helical" evidence="1">
    <location>
        <begin position="62"/>
        <end position="86"/>
    </location>
</feature>
<evidence type="ECO:0000313" key="3">
    <source>
        <dbReference type="Proteomes" id="UP000198891"/>
    </source>
</evidence>
<feature type="transmembrane region" description="Helical" evidence="1">
    <location>
        <begin position="278"/>
        <end position="298"/>
    </location>
</feature>
<reference evidence="2 3" key="1">
    <citation type="submission" date="2016-10" db="EMBL/GenBank/DDBJ databases">
        <authorList>
            <person name="de Groot N.N."/>
        </authorList>
    </citation>
    <scope>NUCLEOTIDE SEQUENCE [LARGE SCALE GENOMIC DNA]</scope>
    <source>
        <strain evidence="2 3">CGMCC 4.3491</strain>
    </source>
</reference>
<dbReference type="AlphaFoldDB" id="A0A1H3TYH2"/>
<evidence type="ECO:0000256" key="1">
    <source>
        <dbReference type="SAM" id="Phobius"/>
    </source>
</evidence>
<dbReference type="EMBL" id="FNPZ01000009">
    <property type="protein sequence ID" value="SDZ55276.1"/>
    <property type="molecule type" value="Genomic_DNA"/>
</dbReference>
<keyword evidence="1" id="KW-1133">Transmembrane helix</keyword>
<proteinExistence type="predicted"/>
<sequence length="429" mass="43713">MLDEAERAGRNAPTTAERFSVVAHGLGVRLDRRFAIVAAILALLTAAAGAASVWALPTVTGAAWVLPALTVFLGPTLVVAAGIALVRERGLVTEPRAILALILSVLALAAAALTQLSWALGFDAADRGMPITGLAAAWPWLFITAWAVGAAAIVTLVNAALRRTRVRPSAGIIISVVAGTLLAPPIGMSLISPYTVAAAAVAMALAIIVSKRAPVQARESSNRSESLGANEIPARTRAVARTSAAISAVVSAIGVAYALTGSQWGGTRDQTEAMGQGITLALLAALPLLAAIGVSVVARGRTRPLHTWGPLLLSSLALGGVAVAYRGSPAWDSMAPGFAVSSVLGGVAIAWWTAPRLPGAVRLRVTIALLIGVVYAAFLGILITPMLAFCLPLIAAAFVIWTPGKPSHGPRSNVVDALSSSGNPLPTPS</sequence>
<name>A0A1H3TYH2_9MICO</name>
<feature type="transmembrane region" description="Helical" evidence="1">
    <location>
        <begin position="168"/>
        <end position="185"/>
    </location>
</feature>
<gene>
    <name evidence="2" type="ORF">SAMN05216554_4585</name>
</gene>
<feature type="transmembrane region" description="Helical" evidence="1">
    <location>
        <begin position="34"/>
        <end position="56"/>
    </location>
</feature>
<organism evidence="2 3">
    <name type="scientific">Herbiconiux ginsengi</name>
    <dbReference type="NCBI Taxonomy" id="381665"/>
    <lineage>
        <taxon>Bacteria</taxon>
        <taxon>Bacillati</taxon>
        <taxon>Actinomycetota</taxon>
        <taxon>Actinomycetes</taxon>
        <taxon>Micrococcales</taxon>
        <taxon>Microbacteriaceae</taxon>
        <taxon>Herbiconiux</taxon>
    </lineage>
</organism>